<name>A0A7X6DNH0_9BACT</name>
<organism evidence="3 4">
    <name type="scientific">Candidatus Manganitrophus noduliformans</name>
    <dbReference type="NCBI Taxonomy" id="2606439"/>
    <lineage>
        <taxon>Bacteria</taxon>
        <taxon>Pseudomonadati</taxon>
        <taxon>Nitrospirota</taxon>
        <taxon>Nitrospiria</taxon>
        <taxon>Candidatus Troglogloeales</taxon>
        <taxon>Candidatus Manganitrophaceae</taxon>
        <taxon>Candidatus Manganitrophus</taxon>
    </lineage>
</organism>
<keyword evidence="1" id="KW-0812">Transmembrane</keyword>
<dbReference type="Pfam" id="PF09851">
    <property type="entry name" value="SHOCT"/>
    <property type="match status" value="1"/>
</dbReference>
<protein>
    <submittedName>
        <fullName evidence="3">SHOCT domain-containing protein</fullName>
    </submittedName>
</protein>
<dbReference type="InterPro" id="IPR018649">
    <property type="entry name" value="SHOCT"/>
</dbReference>
<reference evidence="3 4" key="1">
    <citation type="journal article" date="2020" name="Nature">
        <title>Bacterial chemolithoautotrophy via manganese oxidation.</title>
        <authorList>
            <person name="Yu H."/>
            <person name="Leadbetter J.R."/>
        </authorList>
    </citation>
    <scope>NUCLEOTIDE SEQUENCE [LARGE SCALE GENOMIC DNA]</scope>
    <source>
        <strain evidence="3 4">Mn-1</strain>
    </source>
</reference>
<dbReference type="AlphaFoldDB" id="A0A7X6DNH0"/>
<comment type="caution">
    <text evidence="3">The sequence shown here is derived from an EMBL/GenBank/DDBJ whole genome shotgun (WGS) entry which is preliminary data.</text>
</comment>
<evidence type="ECO:0000313" key="4">
    <source>
        <dbReference type="Proteomes" id="UP000534783"/>
    </source>
</evidence>
<keyword evidence="1" id="KW-0472">Membrane</keyword>
<feature type="domain" description="SHOCT" evidence="2">
    <location>
        <begin position="51"/>
        <end position="74"/>
    </location>
</feature>
<gene>
    <name evidence="3" type="ORF">MNODULE_05225</name>
</gene>
<proteinExistence type="predicted"/>
<feature type="transmembrane region" description="Helical" evidence="1">
    <location>
        <begin position="12"/>
        <end position="37"/>
    </location>
</feature>
<evidence type="ECO:0000259" key="2">
    <source>
        <dbReference type="Pfam" id="PF09851"/>
    </source>
</evidence>
<keyword evidence="4" id="KW-1185">Reference proteome</keyword>
<evidence type="ECO:0000256" key="1">
    <source>
        <dbReference type="SAM" id="Phobius"/>
    </source>
</evidence>
<dbReference type="RefSeq" id="WP_168058406.1">
    <property type="nucleotide sequence ID" value="NZ_VTOW01000001.1"/>
</dbReference>
<dbReference type="Proteomes" id="UP000534783">
    <property type="component" value="Unassembled WGS sequence"/>
</dbReference>
<dbReference type="EMBL" id="VTOW01000001">
    <property type="protein sequence ID" value="NKE70143.1"/>
    <property type="molecule type" value="Genomic_DNA"/>
</dbReference>
<evidence type="ECO:0000313" key="3">
    <source>
        <dbReference type="EMBL" id="NKE70143.1"/>
    </source>
</evidence>
<sequence length="78" mass="8953">MMSNGMMGYGMGLWMVLNLLFWLLVIVGVVLLAVWAVDRGSRGRSDRESESALEILKKRYARGEISKEEYEEKKLDLI</sequence>
<accession>A0A7X6DNH0</accession>
<keyword evidence="1" id="KW-1133">Transmembrane helix</keyword>